<sequence length="199" mass="20569">MQDDLAIVILAAGASSRMRGADKLLQVVAGRPLLAVMAERARAVSHRVLVALPGPDHPRAAALAGLGVTPVFVPDAAEGMGHSIRAGIAALPGGCAAAMILPADMPELTGDDLATLAAAWSGEPDRPWRATGADGTPGHPVIFPRTLFPALRGLSGDRGARDVLRAHGGTLKTFALPGRHALTDLDTPEEWAAWRRGPV</sequence>
<dbReference type="PANTHER" id="PTHR43777:SF1">
    <property type="entry name" value="MOLYBDENUM COFACTOR CYTIDYLYLTRANSFERASE"/>
    <property type="match status" value="1"/>
</dbReference>
<evidence type="ECO:0000259" key="2">
    <source>
        <dbReference type="Pfam" id="PF12804"/>
    </source>
</evidence>
<name>A0A1H8RP37_9RHOB</name>
<organism evidence="3 4">
    <name type="scientific">Salinihabitans flavidus</name>
    <dbReference type="NCBI Taxonomy" id="569882"/>
    <lineage>
        <taxon>Bacteria</taxon>
        <taxon>Pseudomonadati</taxon>
        <taxon>Pseudomonadota</taxon>
        <taxon>Alphaproteobacteria</taxon>
        <taxon>Rhodobacterales</taxon>
        <taxon>Roseobacteraceae</taxon>
        <taxon>Salinihabitans</taxon>
    </lineage>
</organism>
<dbReference type="SUPFAM" id="SSF53448">
    <property type="entry name" value="Nucleotide-diphospho-sugar transferases"/>
    <property type="match status" value="1"/>
</dbReference>
<feature type="domain" description="MobA-like NTP transferase" evidence="2">
    <location>
        <begin position="8"/>
        <end position="167"/>
    </location>
</feature>
<keyword evidence="3" id="KW-0808">Transferase</keyword>
<keyword evidence="3" id="KW-0548">Nucleotidyltransferase</keyword>
<keyword evidence="4" id="KW-1185">Reference proteome</keyword>
<reference evidence="3 4" key="1">
    <citation type="submission" date="2016-10" db="EMBL/GenBank/DDBJ databases">
        <authorList>
            <person name="de Groot N.N."/>
        </authorList>
    </citation>
    <scope>NUCLEOTIDE SEQUENCE [LARGE SCALE GENOMIC DNA]</scope>
    <source>
        <strain evidence="3 4">DSM 27842</strain>
    </source>
</reference>
<evidence type="ECO:0000313" key="3">
    <source>
        <dbReference type="EMBL" id="SEO67713.1"/>
    </source>
</evidence>
<dbReference type="OrthoDB" id="9779263at2"/>
<dbReference type="InterPro" id="IPR025877">
    <property type="entry name" value="MobA-like_NTP_Trfase"/>
</dbReference>
<dbReference type="RefSeq" id="WP_093117762.1">
    <property type="nucleotide sequence ID" value="NZ_FODS01000009.1"/>
</dbReference>
<evidence type="ECO:0000256" key="1">
    <source>
        <dbReference type="ARBA" id="ARBA00022842"/>
    </source>
</evidence>
<evidence type="ECO:0000313" key="4">
    <source>
        <dbReference type="Proteomes" id="UP000198893"/>
    </source>
</evidence>
<dbReference type="AlphaFoldDB" id="A0A1H8RP37"/>
<dbReference type="STRING" id="569882.SAMN04490248_10950"/>
<keyword evidence="1" id="KW-0460">Magnesium</keyword>
<dbReference type="Proteomes" id="UP000198893">
    <property type="component" value="Unassembled WGS sequence"/>
</dbReference>
<protein>
    <submittedName>
        <fullName evidence="3">CTP:molybdopterin cytidylyltransferase MocA</fullName>
    </submittedName>
</protein>
<gene>
    <name evidence="3" type="ORF">SAMN04490248_10950</name>
</gene>
<proteinExistence type="predicted"/>
<accession>A0A1H8RP37</accession>
<dbReference type="PANTHER" id="PTHR43777">
    <property type="entry name" value="MOLYBDENUM COFACTOR CYTIDYLYLTRANSFERASE"/>
    <property type="match status" value="1"/>
</dbReference>
<dbReference type="CDD" id="cd04182">
    <property type="entry name" value="GT_2_like_f"/>
    <property type="match status" value="1"/>
</dbReference>
<dbReference type="InterPro" id="IPR029044">
    <property type="entry name" value="Nucleotide-diphossugar_trans"/>
</dbReference>
<dbReference type="Gene3D" id="3.90.550.10">
    <property type="entry name" value="Spore Coat Polysaccharide Biosynthesis Protein SpsA, Chain A"/>
    <property type="match status" value="1"/>
</dbReference>
<dbReference type="Pfam" id="PF12804">
    <property type="entry name" value="NTP_transf_3"/>
    <property type="match status" value="1"/>
</dbReference>
<dbReference type="GO" id="GO:0016779">
    <property type="term" value="F:nucleotidyltransferase activity"/>
    <property type="evidence" value="ECO:0007669"/>
    <property type="project" value="UniProtKB-KW"/>
</dbReference>
<dbReference type="EMBL" id="FODS01000009">
    <property type="protein sequence ID" value="SEO67713.1"/>
    <property type="molecule type" value="Genomic_DNA"/>
</dbReference>